<evidence type="ECO:0000256" key="4">
    <source>
        <dbReference type="ARBA" id="ARBA00022801"/>
    </source>
</evidence>
<reference evidence="12" key="3">
    <citation type="submission" date="2019-03" db="EMBL/GenBank/DDBJ databases">
        <authorList>
            <person name="Warren W.C."/>
            <person name="Johnson G.S."/>
        </authorList>
    </citation>
    <scope>NUCLEOTIDE SEQUENCE [LARGE SCALE GENOMIC DNA]</scope>
    <source>
        <strain evidence="12">Basenji</strain>
    </source>
</reference>
<evidence type="ECO:0000313" key="15">
    <source>
        <dbReference type="Proteomes" id="UP000694429"/>
    </source>
</evidence>
<evidence type="ECO:0000256" key="8">
    <source>
        <dbReference type="SAM" id="MobiDB-lite"/>
    </source>
</evidence>
<protein>
    <submittedName>
        <fullName evidence="12">Matrix metallopeptidase 19</fullName>
    </submittedName>
</protein>
<feature type="signal peptide" evidence="9">
    <location>
        <begin position="1"/>
        <end position="18"/>
    </location>
</feature>
<evidence type="ECO:0000256" key="7">
    <source>
        <dbReference type="ARBA" id="ARBA00023145"/>
    </source>
</evidence>
<feature type="region of interest" description="Disordered" evidence="8">
    <location>
        <begin position="166"/>
        <end position="228"/>
    </location>
</feature>
<feature type="chain" id="PRO_5044672017" evidence="9">
    <location>
        <begin position="19"/>
        <end position="305"/>
    </location>
</feature>
<dbReference type="AlphaFoldDB" id="A0A8C0NG92"/>
<keyword evidence="6" id="KW-0482">Metalloprotease</keyword>
<dbReference type="InterPro" id="IPR024079">
    <property type="entry name" value="MetalloPept_cat_dom_sf"/>
</dbReference>
<evidence type="ECO:0000256" key="3">
    <source>
        <dbReference type="ARBA" id="ARBA00022723"/>
    </source>
</evidence>
<organism evidence="12 15">
    <name type="scientific">Canis lupus familiaris</name>
    <name type="common">Dog</name>
    <name type="synonym">Canis familiaris</name>
    <dbReference type="NCBI Taxonomy" id="9615"/>
    <lineage>
        <taxon>Eukaryota</taxon>
        <taxon>Metazoa</taxon>
        <taxon>Chordata</taxon>
        <taxon>Craniata</taxon>
        <taxon>Vertebrata</taxon>
        <taxon>Euteleostomi</taxon>
        <taxon>Mammalia</taxon>
        <taxon>Eutheria</taxon>
        <taxon>Laurasiatheria</taxon>
        <taxon>Carnivora</taxon>
        <taxon>Caniformia</taxon>
        <taxon>Canidae</taxon>
        <taxon>Canis</taxon>
    </lineage>
</organism>
<dbReference type="PANTHER" id="PTHR10201:SF166">
    <property type="entry name" value="MATRIX METALLOPROTEINASE-19"/>
    <property type="match status" value="1"/>
</dbReference>
<comment type="similarity">
    <text evidence="1">Belongs to the peptidase M10A family.</text>
</comment>
<dbReference type="Proteomes" id="UP000694429">
    <property type="component" value="Chromosome 10"/>
</dbReference>
<dbReference type="InterPro" id="IPR006026">
    <property type="entry name" value="Peptidase_Metallo"/>
</dbReference>
<keyword evidence="2" id="KW-0645">Protease</keyword>
<dbReference type="GO" id="GO:0031012">
    <property type="term" value="C:extracellular matrix"/>
    <property type="evidence" value="ECO:0007669"/>
    <property type="project" value="InterPro"/>
</dbReference>
<evidence type="ECO:0000313" key="11">
    <source>
        <dbReference type="Ensembl" id="ENSCAFP00000057590.1"/>
    </source>
</evidence>
<dbReference type="InterPro" id="IPR001818">
    <property type="entry name" value="Pept_M10_metallopeptidase"/>
</dbReference>
<evidence type="ECO:0000256" key="1">
    <source>
        <dbReference type="ARBA" id="ARBA00010370"/>
    </source>
</evidence>
<dbReference type="SMART" id="SM00235">
    <property type="entry name" value="ZnMc"/>
    <property type="match status" value="1"/>
</dbReference>
<dbReference type="PANTHER" id="PTHR10201">
    <property type="entry name" value="MATRIX METALLOPROTEINASE"/>
    <property type="match status" value="1"/>
</dbReference>
<evidence type="ECO:0000313" key="12">
    <source>
        <dbReference type="Ensembl" id="ENSCAFP00030022125.1"/>
    </source>
</evidence>
<dbReference type="Gene3D" id="3.40.390.10">
    <property type="entry name" value="Collagenase (Catalytic Domain)"/>
    <property type="match status" value="1"/>
</dbReference>
<keyword evidence="7" id="KW-0865">Zymogen</keyword>
<keyword evidence="5" id="KW-0862">Zinc</keyword>
<reference evidence="11 14" key="1">
    <citation type="journal article" date="2005" name="Nature">
        <title>Genome sequence, comparative analysis and haplotype structure of the domestic dog.</title>
        <authorList>
            <consortium name="Broad Sequencing Platform"/>
            <person name="Lindblad-Toh K."/>
            <person name="Wade C.M."/>
            <person name="Mikkelsen T.S."/>
            <person name="Karlsson E.K."/>
            <person name="Jaffe D.B."/>
            <person name="Kamal M."/>
            <person name="Clamp M."/>
            <person name="Chang J.L."/>
            <person name="Kulbokas E.J. III"/>
            <person name="Zody M.C."/>
            <person name="Mauceli E."/>
            <person name="Xie X."/>
            <person name="Breen M."/>
            <person name="Wayne R.K."/>
            <person name="Ostrander E.A."/>
            <person name="Ponting C.P."/>
            <person name="Galibert F."/>
            <person name="Smith D.R."/>
            <person name="DeJong P.J."/>
            <person name="Kirkness E."/>
            <person name="Alvarez P."/>
            <person name="Biagi T."/>
            <person name="Brockman W."/>
            <person name="Butler J."/>
            <person name="Chin C.W."/>
            <person name="Cook A."/>
            <person name="Cuff J."/>
            <person name="Daly M.J."/>
            <person name="DeCaprio D."/>
            <person name="Gnerre S."/>
            <person name="Grabherr M."/>
            <person name="Kellis M."/>
            <person name="Kleber M."/>
            <person name="Bardeleben C."/>
            <person name="Goodstadt L."/>
            <person name="Heger A."/>
            <person name="Hitte C."/>
            <person name="Kim L."/>
            <person name="Koepfli K.P."/>
            <person name="Parker H.G."/>
            <person name="Pollinger J.P."/>
            <person name="Searle S.M."/>
            <person name="Sutter N.B."/>
            <person name="Thomas R."/>
            <person name="Webber C."/>
            <person name="Baldwin J."/>
            <person name="Abebe A."/>
            <person name="Abouelleil A."/>
            <person name="Aftuck L."/>
            <person name="Ait-Zahra M."/>
            <person name="Aldredge T."/>
            <person name="Allen N."/>
            <person name="An P."/>
            <person name="Anderson S."/>
            <person name="Antoine C."/>
            <person name="Arachchi H."/>
            <person name="Aslam A."/>
            <person name="Ayotte L."/>
            <person name="Bachantsang P."/>
            <person name="Barry A."/>
            <person name="Bayul T."/>
            <person name="Benamara M."/>
            <person name="Berlin A."/>
            <person name="Bessette D."/>
            <person name="Blitshteyn B."/>
            <person name="Bloom T."/>
            <person name="Blye J."/>
            <person name="Boguslavskiy L."/>
            <person name="Bonnet C."/>
            <person name="Boukhgalter B."/>
            <person name="Brown A."/>
            <person name="Cahill P."/>
            <person name="Calixte N."/>
            <person name="Camarata J."/>
            <person name="Cheshatsang Y."/>
            <person name="Chu J."/>
            <person name="Citroen M."/>
            <person name="Collymore A."/>
            <person name="Cooke P."/>
            <person name="Dawoe T."/>
            <person name="Daza R."/>
            <person name="Decktor K."/>
            <person name="DeGray S."/>
            <person name="Dhargay N."/>
            <person name="Dooley K."/>
            <person name="Dooley K."/>
            <person name="Dorje P."/>
            <person name="Dorjee K."/>
            <person name="Dorris L."/>
            <person name="Duffey N."/>
            <person name="Dupes A."/>
            <person name="Egbiremolen O."/>
            <person name="Elong R."/>
            <person name="Falk J."/>
            <person name="Farina A."/>
            <person name="Faro S."/>
            <person name="Ferguson D."/>
            <person name="Ferreira P."/>
            <person name="Fisher S."/>
            <person name="FitzGerald M."/>
            <person name="Foley K."/>
            <person name="Foley C."/>
            <person name="Franke A."/>
            <person name="Friedrich D."/>
            <person name="Gage D."/>
            <person name="Garber M."/>
            <person name="Gearin G."/>
            <person name="Giannoukos G."/>
            <person name="Goode T."/>
            <person name="Goyette A."/>
            <person name="Graham J."/>
            <person name="Grandbois E."/>
            <person name="Gyaltsen K."/>
            <person name="Hafez N."/>
            <person name="Hagopian D."/>
            <person name="Hagos B."/>
            <person name="Hall J."/>
            <person name="Healy C."/>
            <person name="Hegarty R."/>
            <person name="Honan T."/>
            <person name="Horn A."/>
            <person name="Houde N."/>
            <person name="Hughes L."/>
            <person name="Hunnicutt L."/>
            <person name="Husby M."/>
            <person name="Jester B."/>
            <person name="Jones C."/>
            <person name="Kamat A."/>
            <person name="Kanga B."/>
            <person name="Kells C."/>
            <person name="Khazanovich D."/>
            <person name="Kieu A.C."/>
            <person name="Kisner P."/>
            <person name="Kumar M."/>
            <person name="Lance K."/>
            <person name="Landers T."/>
            <person name="Lara M."/>
            <person name="Lee W."/>
            <person name="Leger J.P."/>
            <person name="Lennon N."/>
            <person name="Leuper L."/>
            <person name="LeVine S."/>
            <person name="Liu J."/>
            <person name="Liu X."/>
            <person name="Lokyitsang Y."/>
            <person name="Lokyitsang T."/>
            <person name="Lui A."/>
            <person name="Macdonald J."/>
            <person name="Major J."/>
            <person name="Marabella R."/>
            <person name="Maru K."/>
            <person name="Matthews C."/>
            <person name="McDonough S."/>
            <person name="Mehta T."/>
            <person name="Meldrim J."/>
            <person name="Melnikov A."/>
            <person name="Meneus L."/>
            <person name="Mihalev A."/>
            <person name="Mihova T."/>
            <person name="Miller K."/>
            <person name="Mittelman R."/>
            <person name="Mlenga V."/>
            <person name="Mulrain L."/>
            <person name="Munson G."/>
            <person name="Navidi A."/>
            <person name="Naylor J."/>
            <person name="Nguyen T."/>
            <person name="Nguyen N."/>
            <person name="Nguyen C."/>
            <person name="Nguyen T."/>
            <person name="Nicol R."/>
            <person name="Norbu N."/>
            <person name="Norbu C."/>
            <person name="Novod N."/>
            <person name="Nyima T."/>
            <person name="Olandt P."/>
            <person name="O'Neill B."/>
            <person name="O'Neill K."/>
            <person name="Osman S."/>
            <person name="Oyono L."/>
            <person name="Patti C."/>
            <person name="Perrin D."/>
            <person name="Phunkhang P."/>
            <person name="Pierre F."/>
            <person name="Priest M."/>
            <person name="Rachupka A."/>
            <person name="Raghuraman S."/>
            <person name="Rameau R."/>
            <person name="Ray V."/>
            <person name="Raymond C."/>
            <person name="Rege F."/>
            <person name="Rise C."/>
            <person name="Rogers J."/>
            <person name="Rogov P."/>
            <person name="Sahalie J."/>
            <person name="Settipalli S."/>
            <person name="Sharpe T."/>
            <person name="Shea T."/>
            <person name="Sheehan M."/>
            <person name="Sherpa N."/>
            <person name="Shi J."/>
            <person name="Shih D."/>
            <person name="Sloan J."/>
            <person name="Smith C."/>
            <person name="Sparrow T."/>
            <person name="Stalker J."/>
            <person name="Stange-Thomann N."/>
            <person name="Stavropoulos S."/>
            <person name="Stone C."/>
            <person name="Stone S."/>
            <person name="Sykes S."/>
            <person name="Tchuinga P."/>
            <person name="Tenzing P."/>
            <person name="Tesfaye S."/>
            <person name="Thoulutsang D."/>
            <person name="Thoulutsang Y."/>
            <person name="Topham K."/>
            <person name="Topping I."/>
            <person name="Tsamla T."/>
            <person name="Vassiliev H."/>
            <person name="Venkataraman V."/>
            <person name="Vo A."/>
            <person name="Wangchuk T."/>
            <person name="Wangdi T."/>
            <person name="Weiand M."/>
            <person name="Wilkinson J."/>
            <person name="Wilson A."/>
            <person name="Yadav S."/>
            <person name="Yang S."/>
            <person name="Yang X."/>
            <person name="Young G."/>
            <person name="Yu Q."/>
            <person name="Zainoun J."/>
            <person name="Zembek L."/>
            <person name="Zimmer A."/>
            <person name="Lander E.S."/>
        </authorList>
    </citation>
    <scope>NUCLEOTIDE SEQUENCE [LARGE SCALE GENOMIC DNA]</scope>
    <source>
        <strain evidence="11">Boxer</strain>
    </source>
</reference>
<keyword evidence="9" id="KW-0732">Signal</keyword>
<evidence type="ECO:0000313" key="14">
    <source>
        <dbReference type="Proteomes" id="UP000002254"/>
    </source>
</evidence>
<dbReference type="Proteomes" id="UP000002254">
    <property type="component" value="Chromosome 10"/>
</dbReference>
<evidence type="ECO:0000256" key="2">
    <source>
        <dbReference type="ARBA" id="ARBA00022670"/>
    </source>
</evidence>
<dbReference type="Ensembl" id="ENSCAFT00030025332.1">
    <property type="protein sequence ID" value="ENSCAFP00030022125.1"/>
    <property type="gene ID" value="ENSCAFG00030013656.1"/>
</dbReference>
<dbReference type="Ensembl" id="ENSCAFT00000081398.2">
    <property type="protein sequence ID" value="ENSCAFP00000057590.1"/>
    <property type="gene ID" value="ENSCAFG00000000074.5"/>
</dbReference>
<evidence type="ECO:0000256" key="9">
    <source>
        <dbReference type="SAM" id="SignalP"/>
    </source>
</evidence>
<dbReference type="InterPro" id="IPR002477">
    <property type="entry name" value="Peptidoglycan-bd-like"/>
</dbReference>
<keyword evidence="4" id="KW-0378">Hydrolase</keyword>
<dbReference type="SUPFAM" id="SSF47090">
    <property type="entry name" value="PGBD-like"/>
    <property type="match status" value="1"/>
</dbReference>
<dbReference type="SUPFAM" id="SSF55486">
    <property type="entry name" value="Metalloproteases ('zincins'), catalytic domain"/>
    <property type="match status" value="1"/>
</dbReference>
<name>A0A8C0NG92_CANLF</name>
<dbReference type="OrthoDB" id="406838at2759"/>
<evidence type="ECO:0000259" key="10">
    <source>
        <dbReference type="SMART" id="SM00235"/>
    </source>
</evidence>
<sequence length="305" mass="34087">MNWQWLCLGFLLPATVSGRALGTARKETAVDYLLQYGYLQKPLEGPDNFRPEDIMEALRTFQEASELPVSGQLDDATRARMRQPRCGLEDPFNQKTLKYLLLGRWRKKHLTFRIFNLPSTLPPDTARAALLQAFQYWSSAAPLTFREVQAGWADIRLSFHGRQSPYCSNSFDGPGKKSPETEEEEEEMELPAIPHMPTEPGPMPDPCSGELDAIMLGEHPPTPRAIGRQWQQPADFGTWTNGNDVGPQHEQRAPREDLCLQGELRVDGDRFRAGALVPGVGPLGGAPRKPRCCCLLSSNTMDSLL</sequence>
<dbReference type="InterPro" id="IPR036365">
    <property type="entry name" value="PGBD-like_sf"/>
</dbReference>
<feature type="domain" description="Peptidase metallopeptidase" evidence="10">
    <location>
        <begin position="101"/>
        <end position="286"/>
    </location>
</feature>
<proteinExistence type="inferred from homology"/>
<evidence type="ECO:0000313" key="13">
    <source>
        <dbReference type="Ensembl" id="ENSCAFP00040006231.1"/>
    </source>
</evidence>
<dbReference type="GO" id="GO:0006508">
    <property type="term" value="P:proteolysis"/>
    <property type="evidence" value="ECO:0007669"/>
    <property type="project" value="UniProtKB-KW"/>
</dbReference>
<dbReference type="Proteomes" id="UP000694542">
    <property type="component" value="Chromosome 10"/>
</dbReference>
<gene>
    <name evidence="12" type="primary">MMP19</name>
</gene>
<feature type="region of interest" description="Disordered" evidence="8">
    <location>
        <begin position="234"/>
        <end position="253"/>
    </location>
</feature>
<reference evidence="12" key="4">
    <citation type="submission" date="2025-05" db="UniProtKB">
        <authorList>
            <consortium name="Ensembl"/>
        </authorList>
    </citation>
    <scope>IDENTIFICATION</scope>
</reference>
<reference evidence="13" key="2">
    <citation type="submission" date="2018-10" db="EMBL/GenBank/DDBJ databases">
        <title>De novo assembly of a Great Dane genome.</title>
        <authorList>
            <person name="Kidd J.M."/>
            <person name="Pendleton A.L."/>
            <person name="Shen F."/>
            <person name="Emery S."/>
        </authorList>
    </citation>
    <scope>NUCLEOTIDE SEQUENCE [LARGE SCALE GENOMIC DNA]</scope>
    <source>
        <strain evidence="13">Great Dane</strain>
    </source>
</reference>
<accession>A0A8C0NG92</accession>
<dbReference type="GO" id="GO:0008270">
    <property type="term" value="F:zinc ion binding"/>
    <property type="evidence" value="ECO:0007669"/>
    <property type="project" value="InterPro"/>
</dbReference>
<dbReference type="GO" id="GO:0004222">
    <property type="term" value="F:metalloendopeptidase activity"/>
    <property type="evidence" value="ECO:0007669"/>
    <property type="project" value="InterPro"/>
</dbReference>
<dbReference type="Ensembl" id="ENSCAFT00040007164.1">
    <property type="protein sequence ID" value="ENSCAFP00040006231.1"/>
    <property type="gene ID" value="ENSCAFG00040003743.1"/>
</dbReference>
<dbReference type="Pfam" id="PF00413">
    <property type="entry name" value="Peptidase_M10"/>
    <property type="match status" value="1"/>
</dbReference>
<dbReference type="Pfam" id="PF01471">
    <property type="entry name" value="PG_binding_1"/>
    <property type="match status" value="1"/>
</dbReference>
<keyword evidence="3" id="KW-0479">Metal-binding</keyword>
<evidence type="ECO:0000256" key="5">
    <source>
        <dbReference type="ARBA" id="ARBA00022833"/>
    </source>
</evidence>
<evidence type="ECO:0000256" key="6">
    <source>
        <dbReference type="ARBA" id="ARBA00023049"/>
    </source>
</evidence>